<dbReference type="GO" id="GO:0043130">
    <property type="term" value="F:ubiquitin binding"/>
    <property type="evidence" value="ECO:0007669"/>
    <property type="project" value="InterPro"/>
</dbReference>
<dbReference type="PANTHER" id="PTHR37862">
    <property type="entry name" value="FANCONI ANEMIA CORE COMPLEX-ASSOCIATED PROTEIN 20"/>
    <property type="match status" value="1"/>
</dbReference>
<accession>A0A8C5NPC4</accession>
<feature type="compositionally biased region" description="Low complexity" evidence="1">
    <location>
        <begin position="192"/>
        <end position="204"/>
    </location>
</feature>
<proteinExistence type="predicted"/>
<feature type="compositionally biased region" description="Polar residues" evidence="1">
    <location>
        <begin position="121"/>
        <end position="134"/>
    </location>
</feature>
<organism evidence="3 4">
    <name type="scientific">Junco hyemalis</name>
    <name type="common">Dark-eyed junco</name>
    <dbReference type="NCBI Taxonomy" id="40217"/>
    <lineage>
        <taxon>Eukaryota</taxon>
        <taxon>Metazoa</taxon>
        <taxon>Chordata</taxon>
        <taxon>Craniata</taxon>
        <taxon>Vertebrata</taxon>
        <taxon>Euteleostomi</taxon>
        <taxon>Archelosauria</taxon>
        <taxon>Archosauria</taxon>
        <taxon>Dinosauria</taxon>
        <taxon>Saurischia</taxon>
        <taxon>Theropoda</taxon>
        <taxon>Coelurosauria</taxon>
        <taxon>Aves</taxon>
        <taxon>Neognathae</taxon>
        <taxon>Neoaves</taxon>
        <taxon>Telluraves</taxon>
        <taxon>Australaves</taxon>
        <taxon>Passeriformes</taxon>
        <taxon>Passerellidae</taxon>
        <taxon>Junco</taxon>
    </lineage>
</organism>
<evidence type="ECO:0000313" key="4">
    <source>
        <dbReference type="Proteomes" id="UP000694408"/>
    </source>
</evidence>
<dbReference type="Ensembl" id="ENSJHYT00000017692.1">
    <property type="protein sequence ID" value="ENSJHYP00000014633.1"/>
    <property type="gene ID" value="ENSJHYG00000011329.1"/>
</dbReference>
<feature type="compositionally biased region" description="Basic and acidic residues" evidence="1">
    <location>
        <begin position="257"/>
        <end position="266"/>
    </location>
</feature>
<dbReference type="GO" id="GO:0043240">
    <property type="term" value="C:Fanconi anaemia nuclear complex"/>
    <property type="evidence" value="ECO:0007669"/>
    <property type="project" value="TreeGrafter"/>
</dbReference>
<dbReference type="Pfam" id="PF15750">
    <property type="entry name" value="UBZ_FAAP20"/>
    <property type="match status" value="1"/>
</dbReference>
<dbReference type="Pfam" id="PF15751">
    <property type="entry name" value="FANCA_interact"/>
    <property type="match status" value="1"/>
</dbReference>
<dbReference type="PANTHER" id="PTHR37862:SF1">
    <property type="entry name" value="FANCONI ANEMIA CORE COMPLEX-ASSOCIATED PROTEIN 20"/>
    <property type="match status" value="1"/>
</dbReference>
<dbReference type="AlphaFoldDB" id="A0A8C5NPC4"/>
<dbReference type="PROSITE" id="PS51906">
    <property type="entry name" value="ZF_UBZ2"/>
    <property type="match status" value="1"/>
</dbReference>
<sequence>MCEEGAAKLRLKPRTAPPTRGRERSPDPEPPPRPQASTDRCSWFEKEELNECEKTWLLLLKDISQDSECTNWDTVPSFPEFLEKKQQEKSPEHQEVFTVGTKDFQWVSFPPFHQEKCLNPTDLSSQQPAQSQSNELHKGQGQADKLKSLSSTAEKTCRGTSRGEARPARGADTEGVPELDVSPKPCEVPGHSSSALAPSPAAALGPQQQHTGTAQSSRAGRREQGEEKPQIQTHQGELPAGQGTGVPTEKPQPRNAPESHEEKMESQSEASSALDSCPMCLTQFSGRLSQLDIDGHLARCLSESADDVRW</sequence>
<feature type="domain" description="UBZ2-type" evidence="2">
    <location>
        <begin position="274"/>
        <end position="310"/>
    </location>
</feature>
<feature type="compositionally biased region" description="Polar residues" evidence="1">
    <location>
        <begin position="206"/>
        <end position="218"/>
    </location>
</feature>
<dbReference type="InterPro" id="IPR031490">
    <property type="entry name" value="UBZ2_FAAP20"/>
</dbReference>
<dbReference type="InterPro" id="IPR031491">
    <property type="entry name" value="FANCA_interact"/>
</dbReference>
<evidence type="ECO:0000259" key="2">
    <source>
        <dbReference type="PROSITE" id="PS51906"/>
    </source>
</evidence>
<dbReference type="Proteomes" id="UP000694408">
    <property type="component" value="Unplaced"/>
</dbReference>
<name>A0A8C5NPC4_JUNHY</name>
<feature type="compositionally biased region" description="Basic and acidic residues" evidence="1">
    <location>
        <begin position="220"/>
        <end position="229"/>
    </location>
</feature>
<feature type="compositionally biased region" description="Basic and acidic residues" evidence="1">
    <location>
        <begin position="155"/>
        <end position="172"/>
    </location>
</feature>
<reference evidence="3" key="1">
    <citation type="submission" date="2025-08" db="UniProtKB">
        <authorList>
            <consortium name="Ensembl"/>
        </authorList>
    </citation>
    <scope>IDENTIFICATION</scope>
</reference>
<protein>
    <recommendedName>
        <fullName evidence="2">UBZ2-type domain-containing protein</fullName>
    </recommendedName>
</protein>
<dbReference type="InterPro" id="IPR052689">
    <property type="entry name" value="FA_core_complex_assoc"/>
</dbReference>
<reference evidence="3" key="2">
    <citation type="submission" date="2025-09" db="UniProtKB">
        <authorList>
            <consortium name="Ensembl"/>
        </authorList>
    </citation>
    <scope>IDENTIFICATION</scope>
</reference>
<feature type="region of interest" description="Disordered" evidence="1">
    <location>
        <begin position="115"/>
        <end position="274"/>
    </location>
</feature>
<evidence type="ECO:0000313" key="3">
    <source>
        <dbReference type="Ensembl" id="ENSJHYP00000014633.1"/>
    </source>
</evidence>
<dbReference type="OMA" id="SWFEKED"/>
<feature type="region of interest" description="Disordered" evidence="1">
    <location>
        <begin position="1"/>
        <end position="39"/>
    </location>
</feature>
<keyword evidence="4" id="KW-1185">Reference proteome</keyword>
<evidence type="ECO:0000256" key="1">
    <source>
        <dbReference type="SAM" id="MobiDB-lite"/>
    </source>
</evidence>